<dbReference type="STRING" id="194963.SAMCFNEI73_Ch2407"/>
<accession>A0A1L3LNR3</accession>
<comment type="similarity">
    <text evidence="1 2">Belongs to the gamma-glutamylcyclotransferase family.</text>
</comment>
<name>A0A1L3LNR3_9HYPH</name>
<evidence type="ECO:0000313" key="3">
    <source>
        <dbReference type="EMBL" id="APG91686.1"/>
    </source>
</evidence>
<dbReference type="Gene3D" id="3.10.490.10">
    <property type="entry name" value="Gamma-glutamyl cyclotransferase-like"/>
    <property type="match status" value="1"/>
</dbReference>
<dbReference type="Proteomes" id="UP000182306">
    <property type="component" value="Chromosome"/>
</dbReference>
<dbReference type="AlphaFoldDB" id="A0A1L3LNR3"/>
<evidence type="ECO:0000313" key="4">
    <source>
        <dbReference type="Proteomes" id="UP000182306"/>
    </source>
</evidence>
<dbReference type="GO" id="GO:0061929">
    <property type="term" value="F:gamma-glutamylaminecyclotransferase activity"/>
    <property type="evidence" value="ECO:0007669"/>
    <property type="project" value="InterPro"/>
</dbReference>
<dbReference type="InterPro" id="IPR036568">
    <property type="entry name" value="GGCT-like_sf"/>
</dbReference>
<dbReference type="SUPFAM" id="SSF110857">
    <property type="entry name" value="Gamma-glutamyl cyclotransferase-like"/>
    <property type="match status" value="1"/>
</dbReference>
<sequence length="140" mass="16470">MERPQFVFVFGTLKKGFPLHRRGLAHAAYLGPYRTARNYPMLVAGPWFAPMMFHEPGSGLRVSGELYEVDPVTLERLDRMESIGKPGNFRRRIRVVPRRHGRSCRAFAYFKARFLAVPVHTGYLRSYEDRRFVPPWRREM</sequence>
<organism evidence="3 4">
    <name type="scientific">Sinorhizobium americanum</name>
    <dbReference type="NCBI Taxonomy" id="194963"/>
    <lineage>
        <taxon>Bacteria</taxon>
        <taxon>Pseudomonadati</taxon>
        <taxon>Pseudomonadota</taxon>
        <taxon>Alphaproteobacteria</taxon>
        <taxon>Hyphomicrobiales</taxon>
        <taxon>Rhizobiaceae</taxon>
        <taxon>Sinorhizobium/Ensifer group</taxon>
        <taxon>Sinorhizobium</taxon>
    </lineage>
</organism>
<reference evidence="3 4" key="1">
    <citation type="submission" date="2015-10" db="EMBL/GenBank/DDBJ databases">
        <title>Genomic differences between typical nodule nitrogen-fixing rhizobial strains and those coming from bean seeds.</title>
        <authorList>
            <person name="Peralta H."/>
            <person name="Aguilar-Vera A."/>
            <person name="Diaz R."/>
            <person name="Mora Y."/>
            <person name="Martinez-Batallar G."/>
            <person name="Salazar E."/>
            <person name="Vargas-Lagunas C."/>
            <person name="Encarnacion S."/>
            <person name="Girard L."/>
            <person name="Mora J."/>
        </authorList>
    </citation>
    <scope>NUCLEOTIDE SEQUENCE [LARGE SCALE GENOMIC DNA]</scope>
    <source>
        <strain evidence="3 4">CFNEI 73</strain>
    </source>
</reference>
<evidence type="ECO:0000256" key="1">
    <source>
        <dbReference type="ARBA" id="ARBA00008861"/>
    </source>
</evidence>
<evidence type="ECO:0000256" key="2">
    <source>
        <dbReference type="RuleBase" id="RU367036"/>
    </source>
</evidence>
<dbReference type="InterPro" id="IPR039126">
    <property type="entry name" value="GGACT"/>
</dbReference>
<dbReference type="InterPro" id="IPR013024">
    <property type="entry name" value="GGCT-like"/>
</dbReference>
<dbReference type="KEGG" id="same:SAMCFNEI73_Ch2407"/>
<proteinExistence type="inferred from homology"/>
<dbReference type="InterPro" id="IPR009288">
    <property type="entry name" value="AIG2-like_dom"/>
</dbReference>
<dbReference type="RefSeq" id="WP_064252490.1">
    <property type="nucleotide sequence ID" value="NZ_CP013107.1"/>
</dbReference>
<gene>
    <name evidence="3" type="ORF">SAMCFNEI73_Ch2407</name>
</gene>
<dbReference type="CDD" id="cd06661">
    <property type="entry name" value="GGCT_like"/>
    <property type="match status" value="1"/>
</dbReference>
<keyword evidence="4" id="KW-1185">Reference proteome</keyword>
<protein>
    <recommendedName>
        <fullName evidence="2">Gamma-glutamylcyclotransferase family protein</fullName>
    </recommendedName>
</protein>
<dbReference type="PANTHER" id="PTHR12510">
    <property type="entry name" value="TROPONIN C-AKIN-1 PROTEIN"/>
    <property type="match status" value="1"/>
</dbReference>
<dbReference type="EMBL" id="CP013107">
    <property type="protein sequence ID" value="APG91686.1"/>
    <property type="molecule type" value="Genomic_DNA"/>
</dbReference>
<dbReference type="PANTHER" id="PTHR12510:SF4">
    <property type="entry name" value="GAMMA-GLUTAMYLAMINECYCLOTRANSFERASE"/>
    <property type="match status" value="1"/>
</dbReference>
<dbReference type="Pfam" id="PF06094">
    <property type="entry name" value="GGACT"/>
    <property type="match status" value="1"/>
</dbReference>
<dbReference type="GO" id="GO:0005829">
    <property type="term" value="C:cytosol"/>
    <property type="evidence" value="ECO:0007669"/>
    <property type="project" value="TreeGrafter"/>
</dbReference>